<gene>
    <name evidence="3" type="ORF">MVEN_00865300</name>
</gene>
<keyword evidence="4" id="KW-1185">Reference proteome</keyword>
<feature type="region of interest" description="Disordered" evidence="1">
    <location>
        <begin position="331"/>
        <end position="415"/>
    </location>
</feature>
<evidence type="ECO:0000256" key="1">
    <source>
        <dbReference type="SAM" id="MobiDB-lite"/>
    </source>
</evidence>
<feature type="compositionally biased region" description="Basic and acidic residues" evidence="1">
    <location>
        <begin position="387"/>
        <end position="401"/>
    </location>
</feature>
<dbReference type="EMBL" id="JACAZI010000006">
    <property type="protein sequence ID" value="KAF7358169.1"/>
    <property type="molecule type" value="Genomic_DNA"/>
</dbReference>
<name>A0A8H6YFR5_9AGAR</name>
<organism evidence="3 4">
    <name type="scientific">Mycena venus</name>
    <dbReference type="NCBI Taxonomy" id="2733690"/>
    <lineage>
        <taxon>Eukaryota</taxon>
        <taxon>Fungi</taxon>
        <taxon>Dikarya</taxon>
        <taxon>Basidiomycota</taxon>
        <taxon>Agaricomycotina</taxon>
        <taxon>Agaricomycetes</taxon>
        <taxon>Agaricomycetidae</taxon>
        <taxon>Agaricales</taxon>
        <taxon>Marasmiineae</taxon>
        <taxon>Mycenaceae</taxon>
        <taxon>Mycena</taxon>
    </lineage>
</organism>
<feature type="compositionally biased region" description="Low complexity" evidence="1">
    <location>
        <begin position="353"/>
        <end position="370"/>
    </location>
</feature>
<dbReference type="AlphaFoldDB" id="A0A8H6YFR5"/>
<evidence type="ECO:0000256" key="2">
    <source>
        <dbReference type="SAM" id="Phobius"/>
    </source>
</evidence>
<dbReference type="Proteomes" id="UP000620124">
    <property type="component" value="Unassembled WGS sequence"/>
</dbReference>
<comment type="caution">
    <text evidence="3">The sequence shown here is derived from an EMBL/GenBank/DDBJ whole genome shotgun (WGS) entry which is preliminary data.</text>
</comment>
<evidence type="ECO:0000313" key="3">
    <source>
        <dbReference type="EMBL" id="KAF7358169.1"/>
    </source>
</evidence>
<accession>A0A8H6YFR5</accession>
<protein>
    <submittedName>
        <fullName evidence="3">Uncharacterized protein</fullName>
    </submittedName>
</protein>
<keyword evidence="2" id="KW-1133">Transmembrane helix</keyword>
<proteinExistence type="predicted"/>
<reference evidence="3" key="1">
    <citation type="submission" date="2020-05" db="EMBL/GenBank/DDBJ databases">
        <title>Mycena genomes resolve the evolution of fungal bioluminescence.</title>
        <authorList>
            <person name="Tsai I.J."/>
        </authorList>
    </citation>
    <scope>NUCLEOTIDE SEQUENCE</scope>
    <source>
        <strain evidence="3">CCC161011</strain>
    </source>
</reference>
<feature type="transmembrane region" description="Helical" evidence="2">
    <location>
        <begin position="274"/>
        <end position="298"/>
    </location>
</feature>
<keyword evidence="2" id="KW-0472">Membrane</keyword>
<keyword evidence="2" id="KW-0812">Transmembrane</keyword>
<feature type="compositionally biased region" description="Low complexity" evidence="1">
    <location>
        <begin position="160"/>
        <end position="173"/>
    </location>
</feature>
<feature type="region of interest" description="Disordered" evidence="1">
    <location>
        <begin position="217"/>
        <end position="271"/>
    </location>
</feature>
<feature type="compositionally biased region" description="Basic and acidic residues" evidence="1">
    <location>
        <begin position="342"/>
        <end position="352"/>
    </location>
</feature>
<evidence type="ECO:0000313" key="4">
    <source>
        <dbReference type="Proteomes" id="UP000620124"/>
    </source>
</evidence>
<dbReference type="OrthoDB" id="3045178at2759"/>
<feature type="region of interest" description="Disordered" evidence="1">
    <location>
        <begin position="160"/>
        <end position="203"/>
    </location>
</feature>
<feature type="compositionally biased region" description="Low complexity" evidence="1">
    <location>
        <begin position="217"/>
        <end position="238"/>
    </location>
</feature>
<feature type="compositionally biased region" description="Low complexity" evidence="1">
    <location>
        <begin position="183"/>
        <end position="203"/>
    </location>
</feature>
<sequence>MNVPKKLSDDHDKRWYCRCRERSLCLFPPTSHFSAILFMARFRSHVTLVTAVVLWFWAPGILPMKITGPSSGQPNGTVTFTWTSDSSDPTIFEIDIDEELNSLLQSDPYWIINNLNTADGSATVTLPDLLVGTHRIAFSSNDGFQILDEGSIEILAASSSSVSSSSAPTTSKSVPPPPPVSKPPTTSSTTPISSSSQPFSTQSFSTQSFSTQSFSTQSSAQSSSTQSQTATSGAQQSVFPSPAPTSALPESLPTQSQIAASGPQPDVTKRHSNAGAIAGGVVGGAVVILLALLGWWYFHRRSGSAAAGESYNDISASPQFLAVPVSSALAGNRPVHNGSNNHEFRPWEDNERSAISSTATPVSATASASTRNQPVMYRDAPTQPDHGPSREDLLQEVERLRAHIGAIPPPAYSGE</sequence>